<protein>
    <submittedName>
        <fullName evidence="2">Uncharacterized protein</fullName>
    </submittedName>
</protein>
<gene>
    <name evidence="2" type="ORF">Ddye_015994</name>
</gene>
<evidence type="ECO:0000313" key="2">
    <source>
        <dbReference type="EMBL" id="KAK2648505.1"/>
    </source>
</evidence>
<feature type="transmembrane region" description="Helical" evidence="1">
    <location>
        <begin position="113"/>
        <end position="133"/>
    </location>
</feature>
<proteinExistence type="predicted"/>
<dbReference type="Proteomes" id="UP001280121">
    <property type="component" value="Unassembled WGS sequence"/>
</dbReference>
<evidence type="ECO:0000313" key="3">
    <source>
        <dbReference type="Proteomes" id="UP001280121"/>
    </source>
</evidence>
<keyword evidence="1" id="KW-0472">Membrane</keyword>
<keyword evidence="3" id="KW-1185">Reference proteome</keyword>
<name>A0AAD9U6Q8_9ROSI</name>
<accession>A0AAD9U6Q8</accession>
<sequence>MREALDLFCDISGQQIIFPKSRVHCLNNVSRGDKELTDVCGSPISQNLGNYLGVPLIHGRVMKGTYIEIIKKTQKTLAAWKSAYLSLAGFALVREEVSPLGLSLFLMGFIEELATVKMLTFGLMCGFLIWVRFKIMLLVSSRMTKSIKRDIKGLAVDLTCDRCRSSWLWENLKCNTLLLGRILGHLLFAVTLWFLWKWRCEKVFNPSFLLPSCPGKHILNSVVVARLVAST</sequence>
<dbReference type="AlphaFoldDB" id="A0AAD9U6Q8"/>
<reference evidence="2" key="1">
    <citation type="journal article" date="2023" name="Plant J.">
        <title>Genome sequences and population genomics provide insights into the demographic history, inbreeding, and mutation load of two 'living fossil' tree species of Dipteronia.</title>
        <authorList>
            <person name="Feng Y."/>
            <person name="Comes H.P."/>
            <person name="Chen J."/>
            <person name="Zhu S."/>
            <person name="Lu R."/>
            <person name="Zhang X."/>
            <person name="Li P."/>
            <person name="Qiu J."/>
            <person name="Olsen K.M."/>
            <person name="Qiu Y."/>
        </authorList>
    </citation>
    <scope>NUCLEOTIDE SEQUENCE</scope>
    <source>
        <strain evidence="2">KIB01</strain>
    </source>
</reference>
<dbReference type="PANTHER" id="PTHR33116:SF70">
    <property type="entry name" value="NON-LTR RETROELEMENT REVERSE TRANSCRIPTASE-LIKE PROTEIN"/>
    <property type="match status" value="1"/>
</dbReference>
<evidence type="ECO:0000256" key="1">
    <source>
        <dbReference type="SAM" id="Phobius"/>
    </source>
</evidence>
<dbReference type="PANTHER" id="PTHR33116">
    <property type="entry name" value="REVERSE TRANSCRIPTASE ZINC-BINDING DOMAIN-CONTAINING PROTEIN-RELATED-RELATED"/>
    <property type="match status" value="1"/>
</dbReference>
<keyword evidence="1" id="KW-1133">Transmembrane helix</keyword>
<keyword evidence="1" id="KW-0812">Transmembrane</keyword>
<organism evidence="2 3">
    <name type="scientific">Dipteronia dyeriana</name>
    <dbReference type="NCBI Taxonomy" id="168575"/>
    <lineage>
        <taxon>Eukaryota</taxon>
        <taxon>Viridiplantae</taxon>
        <taxon>Streptophyta</taxon>
        <taxon>Embryophyta</taxon>
        <taxon>Tracheophyta</taxon>
        <taxon>Spermatophyta</taxon>
        <taxon>Magnoliopsida</taxon>
        <taxon>eudicotyledons</taxon>
        <taxon>Gunneridae</taxon>
        <taxon>Pentapetalae</taxon>
        <taxon>rosids</taxon>
        <taxon>malvids</taxon>
        <taxon>Sapindales</taxon>
        <taxon>Sapindaceae</taxon>
        <taxon>Hippocastanoideae</taxon>
        <taxon>Acereae</taxon>
        <taxon>Dipteronia</taxon>
    </lineage>
</organism>
<feature type="transmembrane region" description="Helical" evidence="1">
    <location>
        <begin position="178"/>
        <end position="196"/>
    </location>
</feature>
<comment type="caution">
    <text evidence="2">The sequence shown here is derived from an EMBL/GenBank/DDBJ whole genome shotgun (WGS) entry which is preliminary data.</text>
</comment>
<dbReference type="EMBL" id="JANJYI010000005">
    <property type="protein sequence ID" value="KAK2648505.1"/>
    <property type="molecule type" value="Genomic_DNA"/>
</dbReference>